<evidence type="ECO:0008006" key="4">
    <source>
        <dbReference type="Google" id="ProtNLM"/>
    </source>
</evidence>
<dbReference type="AlphaFoldDB" id="A0A2U1JUW0"/>
<sequence>MKIYFFLLLIVLTASCQVTETIHLNPDGSGNIEVANLREENSYMQLAKEEYSKENIYRDTTYVFGDYIKKHQETFSRTPVADQKVFLRYSEVKVHRKASSYEKEFRTTYTQNFQKASDIVDLYKADHYLDDVKNNYALSAEEHYYKVNYSFEGNHFNRTVTIIDSLVLKKEFDEIEKIKTKYKGYKLVQSYVLNYHFPRKIQSVSNPLAKINEDRKSLSVQFLLTDCLQNPESTNLEVVLESEAVD</sequence>
<feature type="chain" id="PRO_5015649631" description="DUF4288 domain-containing protein" evidence="1">
    <location>
        <begin position="17"/>
        <end position="246"/>
    </location>
</feature>
<keyword evidence="3" id="KW-1185">Reference proteome</keyword>
<protein>
    <recommendedName>
        <fullName evidence="4">DUF4288 domain-containing protein</fullName>
    </recommendedName>
</protein>
<keyword evidence="1" id="KW-0732">Signal</keyword>
<evidence type="ECO:0000256" key="1">
    <source>
        <dbReference type="SAM" id="SignalP"/>
    </source>
</evidence>
<comment type="caution">
    <text evidence="2">The sequence shown here is derived from an EMBL/GenBank/DDBJ whole genome shotgun (WGS) entry which is preliminary data.</text>
</comment>
<evidence type="ECO:0000313" key="3">
    <source>
        <dbReference type="Proteomes" id="UP000245618"/>
    </source>
</evidence>
<accession>A0A2U1JUW0</accession>
<dbReference type="PROSITE" id="PS51257">
    <property type="entry name" value="PROKAR_LIPOPROTEIN"/>
    <property type="match status" value="1"/>
</dbReference>
<dbReference type="Proteomes" id="UP000245618">
    <property type="component" value="Unassembled WGS sequence"/>
</dbReference>
<gene>
    <name evidence="2" type="ORF">DB891_11180</name>
</gene>
<evidence type="ECO:0000313" key="2">
    <source>
        <dbReference type="EMBL" id="PWA08618.1"/>
    </source>
</evidence>
<dbReference type="EMBL" id="QCZH01000012">
    <property type="protein sequence ID" value="PWA08618.1"/>
    <property type="molecule type" value="Genomic_DNA"/>
</dbReference>
<organism evidence="2 3">
    <name type="scientific">Flavobacterium laiguense</name>
    <dbReference type="NCBI Taxonomy" id="2169409"/>
    <lineage>
        <taxon>Bacteria</taxon>
        <taxon>Pseudomonadati</taxon>
        <taxon>Bacteroidota</taxon>
        <taxon>Flavobacteriia</taxon>
        <taxon>Flavobacteriales</taxon>
        <taxon>Flavobacteriaceae</taxon>
        <taxon>Flavobacterium</taxon>
    </lineage>
</organism>
<feature type="signal peptide" evidence="1">
    <location>
        <begin position="1"/>
        <end position="16"/>
    </location>
</feature>
<reference evidence="2 3" key="1">
    <citation type="submission" date="2018-04" db="EMBL/GenBank/DDBJ databases">
        <title>Flavobacterium sp. nov., isolated from glacier ice.</title>
        <authorList>
            <person name="Liu Q."/>
            <person name="Xin Y.-H."/>
        </authorList>
    </citation>
    <scope>NUCLEOTIDE SEQUENCE [LARGE SCALE GENOMIC DNA]</scope>
    <source>
        <strain evidence="2 3">LB2P30</strain>
    </source>
</reference>
<dbReference type="OrthoDB" id="978531at2"/>
<proteinExistence type="predicted"/>
<name>A0A2U1JUW0_9FLAO</name>